<evidence type="ECO:0000256" key="1">
    <source>
        <dbReference type="SAM" id="SignalP"/>
    </source>
</evidence>
<keyword evidence="1" id="KW-0732">Signal</keyword>
<sequence length="208" mass="21435">MLAFNRLTTVLFFVLSLGFLVSALPTAASNANELAVRHESEQLSTLVLGLQADVDVCINAIGKIFLDYLSAKPKPKVNVGGLKATADIFAQVDLVVEKINTCAAAILALGANLDIDDSVQADIAASVGAIIEVVVKLCVDLNAKLGIIIVLGLFAKIDACLQLLLTNLGVCVSGIISLVAKVVLNVGVEAFASVHLGLCASVLGLVGV</sequence>
<dbReference type="EMBL" id="LN679121">
    <property type="protein sequence ID" value="CEL56360.1"/>
    <property type="molecule type" value="Genomic_DNA"/>
</dbReference>
<protein>
    <recommendedName>
        <fullName evidence="4">Transmembrane protein</fullName>
    </recommendedName>
</protein>
<evidence type="ECO:0000313" key="2">
    <source>
        <dbReference type="EMBL" id="CEL56360.1"/>
    </source>
</evidence>
<dbReference type="AlphaFoldDB" id="A0A0B7FFF8"/>
<accession>A0A0B7FFF8</accession>
<gene>
    <name evidence="2" type="ORF">RSOLAG1IB_07746</name>
</gene>
<name>A0A0B7FFF8_THACB</name>
<dbReference type="Proteomes" id="UP000059188">
    <property type="component" value="Unassembled WGS sequence"/>
</dbReference>
<reference evidence="2 3" key="1">
    <citation type="submission" date="2014-11" db="EMBL/GenBank/DDBJ databases">
        <authorList>
            <person name="Wibberg Daniel"/>
        </authorList>
    </citation>
    <scope>NUCLEOTIDE SEQUENCE [LARGE SCALE GENOMIC DNA]</scope>
    <source>
        <strain evidence="2">Rhizoctonia solani AG1-IB 7/3/14</strain>
    </source>
</reference>
<keyword evidence="3" id="KW-1185">Reference proteome</keyword>
<evidence type="ECO:0000313" key="3">
    <source>
        <dbReference type="Proteomes" id="UP000059188"/>
    </source>
</evidence>
<dbReference type="OrthoDB" id="3259143at2759"/>
<proteinExistence type="predicted"/>
<organism evidence="2 3">
    <name type="scientific">Thanatephorus cucumeris (strain AG1-IB / isolate 7/3/14)</name>
    <name type="common">Lettuce bottom rot fungus</name>
    <name type="synonym">Rhizoctonia solani</name>
    <dbReference type="NCBI Taxonomy" id="1108050"/>
    <lineage>
        <taxon>Eukaryota</taxon>
        <taxon>Fungi</taxon>
        <taxon>Dikarya</taxon>
        <taxon>Basidiomycota</taxon>
        <taxon>Agaricomycotina</taxon>
        <taxon>Agaricomycetes</taxon>
        <taxon>Cantharellales</taxon>
        <taxon>Ceratobasidiaceae</taxon>
        <taxon>Rhizoctonia</taxon>
        <taxon>Rhizoctonia solani AG-1</taxon>
    </lineage>
</organism>
<evidence type="ECO:0008006" key="4">
    <source>
        <dbReference type="Google" id="ProtNLM"/>
    </source>
</evidence>
<feature type="signal peptide" evidence="1">
    <location>
        <begin position="1"/>
        <end position="23"/>
    </location>
</feature>
<feature type="chain" id="PRO_5002127130" description="Transmembrane protein" evidence="1">
    <location>
        <begin position="24"/>
        <end position="208"/>
    </location>
</feature>